<sequence>MKQSKDNIINLEDFRVKRGNIVSKVFTGRDRGVYVRENSHIDDIDSKYETIEIIIPENIKSINPSFFEELFRNVVTKHGRDEFMNKYKFRSLGTYKYERTLSEAIQRILRNNTAIG</sequence>
<feature type="domain" description="DUF4325" evidence="1">
    <location>
        <begin position="57"/>
        <end position="92"/>
    </location>
</feature>
<dbReference type="RefSeq" id="WP_012055826.1">
    <property type="nucleotide sequence ID" value="NZ_JBCHCZ010000017.1"/>
</dbReference>
<evidence type="ECO:0000259" key="1">
    <source>
        <dbReference type="Pfam" id="PF14213"/>
    </source>
</evidence>
<proteinExistence type="predicted"/>
<name>A0A374MT57_BACUN</name>
<dbReference type="Pfam" id="PF14213">
    <property type="entry name" value="DUF4325"/>
    <property type="match status" value="1"/>
</dbReference>
<accession>A0A374MT57</accession>
<gene>
    <name evidence="2" type="ORF">DXD90_12955</name>
</gene>
<dbReference type="Proteomes" id="UP000263754">
    <property type="component" value="Unassembled WGS sequence"/>
</dbReference>
<dbReference type="InterPro" id="IPR025474">
    <property type="entry name" value="DUF4325"/>
</dbReference>
<dbReference type="EMBL" id="QSOF01000018">
    <property type="protein sequence ID" value="RGI74632.1"/>
    <property type="molecule type" value="Genomic_DNA"/>
</dbReference>
<comment type="caution">
    <text evidence="2">The sequence shown here is derived from an EMBL/GenBank/DDBJ whole genome shotgun (WGS) entry which is preliminary data.</text>
</comment>
<reference evidence="2 3" key="1">
    <citation type="submission" date="2018-08" db="EMBL/GenBank/DDBJ databases">
        <title>A genome reference for cultivated species of the human gut microbiota.</title>
        <authorList>
            <person name="Zou Y."/>
            <person name="Xue W."/>
            <person name="Luo G."/>
        </authorList>
    </citation>
    <scope>NUCLEOTIDE SEQUENCE [LARGE SCALE GENOMIC DNA]</scope>
    <source>
        <strain evidence="2 3">TM10-17</strain>
    </source>
</reference>
<dbReference type="GeneID" id="5304650"/>
<organism evidence="2 3">
    <name type="scientific">Bacteroides uniformis</name>
    <dbReference type="NCBI Taxonomy" id="820"/>
    <lineage>
        <taxon>Bacteria</taxon>
        <taxon>Pseudomonadati</taxon>
        <taxon>Bacteroidota</taxon>
        <taxon>Bacteroidia</taxon>
        <taxon>Bacteroidales</taxon>
        <taxon>Bacteroidaceae</taxon>
        <taxon>Bacteroides</taxon>
    </lineage>
</organism>
<evidence type="ECO:0000313" key="3">
    <source>
        <dbReference type="Proteomes" id="UP000263754"/>
    </source>
</evidence>
<dbReference type="AlphaFoldDB" id="A0A374MT57"/>
<protein>
    <submittedName>
        <fullName evidence="2">DUF4325 domain-containing protein</fullName>
    </submittedName>
</protein>
<evidence type="ECO:0000313" key="2">
    <source>
        <dbReference type="EMBL" id="RGI74632.1"/>
    </source>
</evidence>